<keyword evidence="21" id="KW-1185">Reference proteome</keyword>
<dbReference type="OrthoDB" id="5984008at2759"/>
<evidence type="ECO:0000256" key="8">
    <source>
        <dbReference type="ARBA" id="ARBA00023136"/>
    </source>
</evidence>
<evidence type="ECO:0000256" key="10">
    <source>
        <dbReference type="ARBA" id="ARBA00023180"/>
    </source>
</evidence>
<accession>A0A815IX28</accession>
<name>A0A815IX28_9BILA</name>
<dbReference type="InterPro" id="IPR001828">
    <property type="entry name" value="ANF_lig-bd_rcpt"/>
</dbReference>
<keyword evidence="6" id="KW-0770">Synapse</keyword>
<evidence type="ECO:0000256" key="7">
    <source>
        <dbReference type="ARBA" id="ARBA00023065"/>
    </source>
</evidence>
<keyword evidence="8 15" id="KW-0472">Membrane</keyword>
<comment type="caution">
    <text evidence="19">The sequence shown here is derived from an EMBL/GenBank/DDBJ whole genome shotgun (WGS) entry which is preliminary data.</text>
</comment>
<sequence>MKCIKFILLIWVSVVLDINNFKLPSIIQIGAIFDEKDIQSRTAFEYAVKKINENSNLFSQNTTIVYQMGNVSSHDSYSAYRIVCNQLHQGVAAVFTGYLTPALEHVGSLTSLLHIPFFISSSDRQTKVDIYNLNVYPHYTTTSLAFNDLIKFQEWDELTIIIEHAENLLYLQDLFRLPVETPTMKVTVRQLRDKPEKWLPLLKQLQESGVSKFLVDISTEQLRNFFEQAKIAGLVGPYYHFVLTSMDISTIDWNKMFFTLVNVTGLRIFNAKDQAIKEFFNVNQSILLTHNESSIRTSTALMYDSVYFFARALIEYVKQNELYIRQLSCDAEEQWDIYGFKFASFLKRFEVNGITGIIKFDENGLRTKDLKFDVIDLADDGVQKIGTWTSSYDCVRLNIQRNYTKDFEIRKHEIENQNLRVITIIEPPYVMLNNSSSSYTNETKDFFGFCIDILKELSIRLNFTYEISVVADGTFGKRNDSGKWNGIIGELVARRADLGLAGLTITYQREQVIDFTKPFLTLGINILYKKPQKKAPNLFSFLAPLSVEVWLYMIVAYFVVSFILYIVAHLSPYEWRNTRPCRRRNIELENQFTLLNSLWFIIGNLMQQAAFLTVQRMQTPIEHAEDLARQTEIAYGVQRGGSTENFFRESKLATYERMWTFISGNYERVTVPSSLAGIEKVKKENYAFLIESTTSEYNIMRDCNLTSIGGLLDSKGLLLMLSISGI</sequence>
<keyword evidence="12" id="KW-1071">Ligand-gated ion channel</keyword>
<protein>
    <submittedName>
        <fullName evidence="19">Uncharacterized protein</fullName>
    </submittedName>
</protein>
<dbReference type="Proteomes" id="UP000663829">
    <property type="component" value="Unassembled WGS sequence"/>
</dbReference>
<evidence type="ECO:0000313" key="20">
    <source>
        <dbReference type="EMBL" id="CAF4263914.1"/>
    </source>
</evidence>
<organism evidence="19 21">
    <name type="scientific">Didymodactylos carnosus</name>
    <dbReference type="NCBI Taxonomy" id="1234261"/>
    <lineage>
        <taxon>Eukaryota</taxon>
        <taxon>Metazoa</taxon>
        <taxon>Spiralia</taxon>
        <taxon>Gnathifera</taxon>
        <taxon>Rotifera</taxon>
        <taxon>Eurotatoria</taxon>
        <taxon>Bdelloidea</taxon>
        <taxon>Philodinida</taxon>
        <taxon>Philodinidae</taxon>
        <taxon>Didymodactylos</taxon>
    </lineage>
</organism>
<dbReference type="Pfam" id="PF10613">
    <property type="entry name" value="Lig_chan-Glu_bd"/>
    <property type="match status" value="1"/>
</dbReference>
<dbReference type="FunFam" id="1.10.287.70:FF:000134">
    <property type="entry name" value="Glutamate receptor, ionotropic kainate"/>
    <property type="match status" value="1"/>
</dbReference>
<keyword evidence="7" id="KW-0406">Ion transport</keyword>
<dbReference type="InterPro" id="IPR028082">
    <property type="entry name" value="Peripla_BP_I"/>
</dbReference>
<dbReference type="FunFam" id="3.40.190.10:FF:000024">
    <property type="entry name" value="Glutamate receptor, ionotropic, delta 1"/>
    <property type="match status" value="1"/>
</dbReference>
<dbReference type="PANTHER" id="PTHR18966">
    <property type="entry name" value="IONOTROPIC GLUTAMATE RECEPTOR"/>
    <property type="match status" value="1"/>
</dbReference>
<feature type="transmembrane region" description="Helical" evidence="15">
    <location>
        <begin position="549"/>
        <end position="571"/>
    </location>
</feature>
<dbReference type="SUPFAM" id="SSF53822">
    <property type="entry name" value="Periplasmic binding protein-like I"/>
    <property type="match status" value="1"/>
</dbReference>
<evidence type="ECO:0000256" key="4">
    <source>
        <dbReference type="ARBA" id="ARBA00022729"/>
    </source>
</evidence>
<keyword evidence="5 15" id="KW-1133">Transmembrane helix</keyword>
<dbReference type="Pfam" id="PF01094">
    <property type="entry name" value="ANF_receptor"/>
    <property type="match status" value="1"/>
</dbReference>
<keyword evidence="4 16" id="KW-0732">Signal</keyword>
<dbReference type="Gene3D" id="1.10.287.70">
    <property type="match status" value="1"/>
</dbReference>
<dbReference type="EMBL" id="CAJNOQ010016102">
    <property type="protein sequence ID" value="CAF1374576.1"/>
    <property type="molecule type" value="Genomic_DNA"/>
</dbReference>
<keyword evidence="10" id="KW-0325">Glycoprotein</keyword>
<dbReference type="Gene3D" id="3.40.190.10">
    <property type="entry name" value="Periplasmic binding protein-like II"/>
    <property type="match status" value="2"/>
</dbReference>
<dbReference type="Proteomes" id="UP000681722">
    <property type="component" value="Unassembled WGS sequence"/>
</dbReference>
<evidence type="ECO:0000256" key="9">
    <source>
        <dbReference type="ARBA" id="ARBA00023170"/>
    </source>
</evidence>
<comment type="subcellular location">
    <subcellularLocation>
        <location evidence="14">Postsynaptic cell membrane</location>
        <topology evidence="14">Multi-pass membrane protein</topology>
    </subcellularLocation>
</comment>
<evidence type="ECO:0000256" key="6">
    <source>
        <dbReference type="ARBA" id="ARBA00023018"/>
    </source>
</evidence>
<proteinExistence type="predicted"/>
<keyword evidence="3 15" id="KW-0812">Transmembrane</keyword>
<evidence type="ECO:0000256" key="12">
    <source>
        <dbReference type="ARBA" id="ARBA00023286"/>
    </source>
</evidence>
<keyword evidence="13" id="KW-0407">Ion channel</keyword>
<dbReference type="GO" id="GO:0045211">
    <property type="term" value="C:postsynaptic membrane"/>
    <property type="evidence" value="ECO:0007669"/>
    <property type="project" value="UniProtKB-SubCell"/>
</dbReference>
<evidence type="ECO:0000313" key="21">
    <source>
        <dbReference type="Proteomes" id="UP000663829"/>
    </source>
</evidence>
<keyword evidence="11" id="KW-0628">Postsynaptic cell membrane</keyword>
<dbReference type="Pfam" id="PF00060">
    <property type="entry name" value="Lig_chan"/>
    <property type="match status" value="1"/>
</dbReference>
<dbReference type="FunFam" id="3.40.190.10:FF:000060">
    <property type="entry name" value="Glutamate receptor ionotropic, kainate 1"/>
    <property type="match status" value="1"/>
</dbReference>
<dbReference type="InterPro" id="IPR001320">
    <property type="entry name" value="Iontro_rcpt_C"/>
</dbReference>
<evidence type="ECO:0000313" key="19">
    <source>
        <dbReference type="EMBL" id="CAF1374576.1"/>
    </source>
</evidence>
<feature type="transmembrane region" description="Helical" evidence="15">
    <location>
        <begin position="592"/>
        <end position="612"/>
    </location>
</feature>
<feature type="domain" description="Ionotropic glutamate receptor C-terminal" evidence="17">
    <location>
        <begin position="418"/>
        <end position="726"/>
    </location>
</feature>
<reference evidence="19" key="1">
    <citation type="submission" date="2021-02" db="EMBL/GenBank/DDBJ databases">
        <authorList>
            <person name="Nowell W R."/>
        </authorList>
    </citation>
    <scope>NUCLEOTIDE SEQUENCE</scope>
</reference>
<feature type="chain" id="PRO_5044132096" evidence="16">
    <location>
        <begin position="18"/>
        <end position="726"/>
    </location>
</feature>
<evidence type="ECO:0000256" key="5">
    <source>
        <dbReference type="ARBA" id="ARBA00022989"/>
    </source>
</evidence>
<evidence type="ECO:0000256" key="2">
    <source>
        <dbReference type="ARBA" id="ARBA00022475"/>
    </source>
</evidence>
<evidence type="ECO:0000256" key="14">
    <source>
        <dbReference type="ARBA" id="ARBA00034104"/>
    </source>
</evidence>
<evidence type="ECO:0000256" key="11">
    <source>
        <dbReference type="ARBA" id="ARBA00023257"/>
    </source>
</evidence>
<dbReference type="EMBL" id="CAJOBC010077672">
    <property type="protein sequence ID" value="CAF4263914.1"/>
    <property type="molecule type" value="Genomic_DNA"/>
</dbReference>
<evidence type="ECO:0000259" key="18">
    <source>
        <dbReference type="SMART" id="SM00918"/>
    </source>
</evidence>
<dbReference type="SMART" id="SM00079">
    <property type="entry name" value="PBPe"/>
    <property type="match status" value="1"/>
</dbReference>
<feature type="domain" description="Ionotropic glutamate receptor L-glutamate and glycine-binding" evidence="18">
    <location>
        <begin position="428"/>
        <end position="493"/>
    </location>
</feature>
<dbReference type="SUPFAM" id="SSF53850">
    <property type="entry name" value="Periplasmic binding protein-like II"/>
    <property type="match status" value="1"/>
</dbReference>
<keyword evidence="9" id="KW-0675">Receptor</keyword>
<feature type="signal peptide" evidence="16">
    <location>
        <begin position="1"/>
        <end position="17"/>
    </location>
</feature>
<evidence type="ECO:0000256" key="1">
    <source>
        <dbReference type="ARBA" id="ARBA00022448"/>
    </source>
</evidence>
<dbReference type="GO" id="GO:0015276">
    <property type="term" value="F:ligand-gated monoatomic ion channel activity"/>
    <property type="evidence" value="ECO:0007669"/>
    <property type="project" value="InterPro"/>
</dbReference>
<gene>
    <name evidence="19" type="ORF">GPM918_LOCUS32024</name>
    <name evidence="20" type="ORF">SRO942_LOCUS32681</name>
</gene>
<evidence type="ECO:0000256" key="16">
    <source>
        <dbReference type="SAM" id="SignalP"/>
    </source>
</evidence>
<dbReference type="SMART" id="SM00918">
    <property type="entry name" value="Lig_chan-Glu_bd"/>
    <property type="match status" value="1"/>
</dbReference>
<evidence type="ECO:0000256" key="15">
    <source>
        <dbReference type="SAM" id="Phobius"/>
    </source>
</evidence>
<evidence type="ECO:0000259" key="17">
    <source>
        <dbReference type="SMART" id="SM00079"/>
    </source>
</evidence>
<keyword evidence="1" id="KW-0813">Transport</keyword>
<evidence type="ECO:0000256" key="3">
    <source>
        <dbReference type="ARBA" id="ARBA00022692"/>
    </source>
</evidence>
<evidence type="ECO:0000256" key="13">
    <source>
        <dbReference type="ARBA" id="ARBA00023303"/>
    </source>
</evidence>
<keyword evidence="2" id="KW-1003">Cell membrane</keyword>
<dbReference type="InterPro" id="IPR019594">
    <property type="entry name" value="Glu/Gly-bd"/>
</dbReference>
<dbReference type="InterPro" id="IPR015683">
    <property type="entry name" value="Ionotropic_Glu_rcpt"/>
</dbReference>
<dbReference type="AlphaFoldDB" id="A0A815IX28"/>
<dbReference type="Gene3D" id="3.40.50.2300">
    <property type="match status" value="2"/>
</dbReference>